<evidence type="ECO:0000256" key="3">
    <source>
        <dbReference type="ARBA" id="ARBA00022605"/>
    </source>
</evidence>
<dbReference type="PANTHER" id="PTHR21089">
    <property type="entry name" value="SHIKIMATE DEHYDROGENASE"/>
    <property type="match status" value="1"/>
</dbReference>
<comment type="function">
    <text evidence="8">Involved in the biosynthesis of the chorismate, which leads to the biosynthesis of aromatic amino acids. Catalyzes the reversible NADPH linked reduction of 3-dehydroshikimate (DHSA) to yield shikimate (SA).</text>
</comment>
<feature type="active site" description="Proton acceptor" evidence="8">
    <location>
        <position position="67"/>
    </location>
</feature>
<comment type="subunit">
    <text evidence="8">Homodimer.</text>
</comment>
<dbReference type="Gene3D" id="3.40.50.720">
    <property type="entry name" value="NAD(P)-binding Rossmann-like Domain"/>
    <property type="match status" value="1"/>
</dbReference>
<dbReference type="NCBIfam" id="TIGR00507">
    <property type="entry name" value="aroE"/>
    <property type="match status" value="1"/>
</dbReference>
<evidence type="ECO:0000259" key="10">
    <source>
        <dbReference type="Pfam" id="PF08501"/>
    </source>
</evidence>
<evidence type="ECO:0000259" key="9">
    <source>
        <dbReference type="Pfam" id="PF01488"/>
    </source>
</evidence>
<keyword evidence="3 8" id="KW-0028">Amino-acid biosynthesis</keyword>
<dbReference type="InterPro" id="IPR041121">
    <property type="entry name" value="SDH_C"/>
</dbReference>
<evidence type="ECO:0000256" key="6">
    <source>
        <dbReference type="ARBA" id="ARBA00023141"/>
    </source>
</evidence>
<dbReference type="Proteomes" id="UP001524944">
    <property type="component" value="Unassembled WGS sequence"/>
</dbReference>
<proteinExistence type="inferred from homology"/>
<evidence type="ECO:0000256" key="2">
    <source>
        <dbReference type="ARBA" id="ARBA00012962"/>
    </source>
</evidence>
<dbReference type="Pfam" id="PF01488">
    <property type="entry name" value="Shikimate_DH"/>
    <property type="match status" value="1"/>
</dbReference>
<feature type="domain" description="SDH C-terminal" evidence="11">
    <location>
        <begin position="247"/>
        <end position="277"/>
    </location>
</feature>
<dbReference type="EC" id="1.1.1.25" evidence="2 8"/>
<keyword evidence="6 8" id="KW-0057">Aromatic amino acid biosynthesis</keyword>
<sequence>MQLLGIFGHPITHSLSPDMQNAALQETGLDQKYVYLPFDILPKHLEAAVASLPVLGARGVNITLPHKEKVLPLLDDLDPQALAIGAVNTVLHENGRLKGYNTDGLGFIRSLREEGQCDPYGKTILLLGAGGAARAIAAAMILQGAKEIMILNRTLPRAEPIQEMIQNMGGTSSIYDFSPEDLTEKIQSAQIIINTTSVGLYPPDQSLLAEYLDGLHGGQLVADIIYHPQETLLLKQAKEKGCATLSGLGMLIYQGAEAFRLWTGVEAPVWAMRASLEKKLKKIDTSGNE</sequence>
<dbReference type="InterPro" id="IPR046346">
    <property type="entry name" value="Aminoacid_DH-like_N_sf"/>
</dbReference>
<evidence type="ECO:0000256" key="5">
    <source>
        <dbReference type="ARBA" id="ARBA00023002"/>
    </source>
</evidence>
<comment type="catalytic activity">
    <reaction evidence="7 8">
        <text>shikimate + NADP(+) = 3-dehydroshikimate + NADPH + H(+)</text>
        <dbReference type="Rhea" id="RHEA:17737"/>
        <dbReference type="ChEBI" id="CHEBI:15378"/>
        <dbReference type="ChEBI" id="CHEBI:16630"/>
        <dbReference type="ChEBI" id="CHEBI:36208"/>
        <dbReference type="ChEBI" id="CHEBI:57783"/>
        <dbReference type="ChEBI" id="CHEBI:58349"/>
        <dbReference type="EC" id="1.1.1.25"/>
    </reaction>
</comment>
<evidence type="ECO:0000256" key="1">
    <source>
        <dbReference type="ARBA" id="ARBA00004871"/>
    </source>
</evidence>
<comment type="similarity">
    <text evidence="8">Belongs to the shikimate dehydrogenase family.</text>
</comment>
<feature type="binding site" evidence="8">
    <location>
        <position position="63"/>
    </location>
    <ligand>
        <name>shikimate</name>
        <dbReference type="ChEBI" id="CHEBI:36208"/>
    </ligand>
</feature>
<feature type="domain" description="Shikimate dehydrogenase substrate binding N-terminal" evidence="10">
    <location>
        <begin position="6"/>
        <end position="90"/>
    </location>
</feature>
<feature type="binding site" evidence="8">
    <location>
        <position position="226"/>
    </location>
    <ligand>
        <name>shikimate</name>
        <dbReference type="ChEBI" id="CHEBI:36208"/>
    </ligand>
</feature>
<dbReference type="PANTHER" id="PTHR21089:SF1">
    <property type="entry name" value="BIFUNCTIONAL 3-DEHYDROQUINATE DEHYDRATASE_SHIKIMATE DEHYDROGENASE, CHLOROPLASTIC"/>
    <property type="match status" value="1"/>
</dbReference>
<feature type="binding site" evidence="8">
    <location>
        <begin position="14"/>
        <end position="16"/>
    </location>
    <ligand>
        <name>shikimate</name>
        <dbReference type="ChEBI" id="CHEBI:36208"/>
    </ligand>
</feature>
<dbReference type="SUPFAM" id="SSF51735">
    <property type="entry name" value="NAD(P)-binding Rossmann-fold domains"/>
    <property type="match status" value="1"/>
</dbReference>
<evidence type="ECO:0000256" key="7">
    <source>
        <dbReference type="ARBA" id="ARBA00049442"/>
    </source>
</evidence>
<comment type="pathway">
    <text evidence="1 8">Metabolic intermediate biosynthesis; chorismate biosynthesis; chorismate from D-erythrose 4-phosphate and phosphoenolpyruvate: step 4/7.</text>
</comment>
<dbReference type="GO" id="GO:0004764">
    <property type="term" value="F:shikimate 3-dehydrogenase (NADP+) activity"/>
    <property type="evidence" value="ECO:0007669"/>
    <property type="project" value="UniProtKB-EC"/>
</dbReference>
<feature type="binding site" evidence="8">
    <location>
        <position position="88"/>
    </location>
    <ligand>
        <name>shikimate</name>
        <dbReference type="ChEBI" id="CHEBI:36208"/>
    </ligand>
</feature>
<dbReference type="InterPro" id="IPR036291">
    <property type="entry name" value="NAD(P)-bd_dom_sf"/>
</dbReference>
<evidence type="ECO:0000256" key="8">
    <source>
        <dbReference type="HAMAP-Rule" id="MF_00222"/>
    </source>
</evidence>
<evidence type="ECO:0000256" key="4">
    <source>
        <dbReference type="ARBA" id="ARBA00022857"/>
    </source>
</evidence>
<comment type="caution">
    <text evidence="8">Lacks conserved residue(s) required for the propagation of feature annotation.</text>
</comment>
<dbReference type="InterPro" id="IPR022893">
    <property type="entry name" value="Shikimate_DH_fam"/>
</dbReference>
<dbReference type="SUPFAM" id="SSF53223">
    <property type="entry name" value="Aminoacid dehydrogenase-like, N-terminal domain"/>
    <property type="match status" value="1"/>
</dbReference>
<dbReference type="RefSeq" id="WP_257914040.1">
    <property type="nucleotide sequence ID" value="NZ_JANPWE010000011.1"/>
</dbReference>
<evidence type="ECO:0000313" key="13">
    <source>
        <dbReference type="Proteomes" id="UP001524944"/>
    </source>
</evidence>
<feature type="binding site" evidence="8">
    <location>
        <begin position="152"/>
        <end position="157"/>
    </location>
    <ligand>
        <name>NADP(+)</name>
        <dbReference type="ChEBI" id="CHEBI:58349"/>
    </ligand>
</feature>
<dbReference type="Gene3D" id="3.40.50.10860">
    <property type="entry name" value="Leucine Dehydrogenase, chain A, domain 1"/>
    <property type="match status" value="1"/>
</dbReference>
<dbReference type="InterPro" id="IPR006151">
    <property type="entry name" value="Shikm_DH/Glu-tRNA_Rdtase"/>
</dbReference>
<dbReference type="EMBL" id="JANPWE010000011">
    <property type="protein sequence ID" value="MCR6546761.1"/>
    <property type="molecule type" value="Genomic_DNA"/>
</dbReference>
<keyword evidence="13" id="KW-1185">Reference proteome</keyword>
<evidence type="ECO:0000259" key="11">
    <source>
        <dbReference type="Pfam" id="PF18317"/>
    </source>
</evidence>
<accession>A0ABT1YAS6</accession>
<dbReference type="Pfam" id="PF08501">
    <property type="entry name" value="Shikimate_dh_N"/>
    <property type="match status" value="1"/>
</dbReference>
<feature type="binding site" evidence="8">
    <location>
        <position position="224"/>
    </location>
    <ligand>
        <name>NADP(+)</name>
        <dbReference type="ChEBI" id="CHEBI:58349"/>
    </ligand>
</feature>
<organism evidence="12 13">
    <name type="scientific">Dehalobacterium formicoaceticum</name>
    <dbReference type="NCBI Taxonomy" id="51515"/>
    <lineage>
        <taxon>Bacteria</taxon>
        <taxon>Bacillati</taxon>
        <taxon>Bacillota</taxon>
        <taxon>Clostridia</taxon>
        <taxon>Eubacteriales</taxon>
        <taxon>Peptococcaceae</taxon>
        <taxon>Dehalobacterium</taxon>
    </lineage>
</organism>
<dbReference type="CDD" id="cd01065">
    <property type="entry name" value="NAD_bind_Shikimate_DH"/>
    <property type="match status" value="1"/>
</dbReference>
<name>A0ABT1YAS6_9FIRM</name>
<feature type="binding site" evidence="8">
    <location>
        <position position="103"/>
    </location>
    <ligand>
        <name>shikimate</name>
        <dbReference type="ChEBI" id="CHEBI:36208"/>
    </ligand>
</feature>
<dbReference type="InterPro" id="IPR011342">
    <property type="entry name" value="Shikimate_DH"/>
</dbReference>
<feature type="binding site" evidence="8">
    <location>
        <position position="254"/>
    </location>
    <ligand>
        <name>shikimate</name>
        <dbReference type="ChEBI" id="CHEBI:36208"/>
    </ligand>
</feature>
<feature type="binding site" evidence="8">
    <location>
        <begin position="128"/>
        <end position="132"/>
    </location>
    <ligand>
        <name>NADP(+)</name>
        <dbReference type="ChEBI" id="CHEBI:58349"/>
    </ligand>
</feature>
<comment type="caution">
    <text evidence="12">The sequence shown here is derived from an EMBL/GenBank/DDBJ whole genome shotgun (WGS) entry which is preliminary data.</text>
</comment>
<evidence type="ECO:0000313" key="12">
    <source>
        <dbReference type="EMBL" id="MCR6546761.1"/>
    </source>
</evidence>
<reference evidence="12 13" key="1">
    <citation type="submission" date="2022-08" db="EMBL/GenBank/DDBJ databases">
        <title>Proteogenomics of the novel Dehalobacterium formicoaceticum strain EZ94 highlights a key role of methyltransferases during anaerobic dichloromethane degradation.</title>
        <authorList>
            <person name="Wasmund K."/>
        </authorList>
    </citation>
    <scope>NUCLEOTIDE SEQUENCE [LARGE SCALE GENOMIC DNA]</scope>
    <source>
        <strain evidence="12 13">EZ94</strain>
    </source>
</reference>
<keyword evidence="5 8" id="KW-0560">Oxidoreductase</keyword>
<dbReference type="HAMAP" id="MF_00222">
    <property type="entry name" value="Shikimate_DH_AroE"/>
    <property type="match status" value="1"/>
</dbReference>
<feature type="binding site" evidence="8">
    <location>
        <position position="247"/>
    </location>
    <ligand>
        <name>NADP(+)</name>
        <dbReference type="ChEBI" id="CHEBI:58349"/>
    </ligand>
</feature>
<dbReference type="InterPro" id="IPR013708">
    <property type="entry name" value="Shikimate_DH-bd_N"/>
</dbReference>
<gene>
    <name evidence="8" type="primary">aroE</name>
    <name evidence="12" type="ORF">NVS47_14790</name>
</gene>
<dbReference type="Pfam" id="PF18317">
    <property type="entry name" value="SDH_C"/>
    <property type="match status" value="1"/>
</dbReference>
<keyword evidence="4 8" id="KW-0521">NADP</keyword>
<dbReference type="NCBIfam" id="NF001319">
    <property type="entry name" value="PRK00258.3-3"/>
    <property type="match status" value="1"/>
</dbReference>
<feature type="domain" description="Quinate/shikimate 5-dehydrogenase/glutamyl-tRNA reductase" evidence="9">
    <location>
        <begin position="121"/>
        <end position="198"/>
    </location>
</feature>
<protein>
    <recommendedName>
        <fullName evidence="2 8">Shikimate dehydrogenase (NADP(+))</fullName>
        <shortName evidence="8">SDH</shortName>
        <ecNumber evidence="2 8">1.1.1.25</ecNumber>
    </recommendedName>
</protein>